<keyword evidence="6 9" id="KW-1133">Transmembrane helix</keyword>
<comment type="subcellular location">
    <subcellularLocation>
        <location evidence="1">Cell membrane</location>
        <topology evidence="1">Multi-pass membrane protein</topology>
    </subcellularLocation>
    <subcellularLocation>
        <location evidence="8">Membrane</location>
        <topology evidence="8">Multi-pass membrane protein</topology>
    </subcellularLocation>
</comment>
<dbReference type="NCBIfam" id="TIGR00924">
    <property type="entry name" value="yjdL_sub1_fam"/>
    <property type="match status" value="1"/>
</dbReference>
<feature type="transmembrane region" description="Helical" evidence="9">
    <location>
        <begin position="145"/>
        <end position="165"/>
    </location>
</feature>
<feature type="transmembrane region" description="Helical" evidence="9">
    <location>
        <begin position="106"/>
        <end position="125"/>
    </location>
</feature>
<evidence type="ECO:0000256" key="5">
    <source>
        <dbReference type="ARBA" id="ARBA00022856"/>
    </source>
</evidence>
<dbReference type="Gene3D" id="1.20.1250.20">
    <property type="entry name" value="MFS general substrate transporter like domains"/>
    <property type="match status" value="2"/>
</dbReference>
<dbReference type="AlphaFoldDB" id="A0A8S8XE02"/>
<dbReference type="PROSITE" id="PS50850">
    <property type="entry name" value="MFS"/>
    <property type="match status" value="1"/>
</dbReference>
<evidence type="ECO:0000256" key="2">
    <source>
        <dbReference type="ARBA" id="ARBA00022448"/>
    </source>
</evidence>
<dbReference type="GO" id="GO:1904680">
    <property type="term" value="F:peptide transmembrane transporter activity"/>
    <property type="evidence" value="ECO:0007669"/>
    <property type="project" value="InterPro"/>
</dbReference>
<evidence type="ECO:0000256" key="6">
    <source>
        <dbReference type="ARBA" id="ARBA00022989"/>
    </source>
</evidence>
<evidence type="ECO:0000259" key="10">
    <source>
        <dbReference type="PROSITE" id="PS50850"/>
    </source>
</evidence>
<evidence type="ECO:0000256" key="9">
    <source>
        <dbReference type="SAM" id="Phobius"/>
    </source>
</evidence>
<comment type="caution">
    <text evidence="11">The sequence shown here is derived from an EMBL/GenBank/DDBJ whole genome shotgun (WGS) entry which is preliminary data.</text>
</comment>
<dbReference type="EMBL" id="BOPV01000001">
    <property type="protein sequence ID" value="GIL39350.1"/>
    <property type="molecule type" value="Genomic_DNA"/>
</dbReference>
<keyword evidence="5" id="KW-0571">Peptide transport</keyword>
<dbReference type="InterPro" id="IPR020846">
    <property type="entry name" value="MFS_dom"/>
</dbReference>
<feature type="transmembrane region" description="Helical" evidence="9">
    <location>
        <begin position="171"/>
        <end position="191"/>
    </location>
</feature>
<feature type="transmembrane region" description="Helical" evidence="9">
    <location>
        <begin position="56"/>
        <end position="76"/>
    </location>
</feature>
<dbReference type="GO" id="GO:0005886">
    <property type="term" value="C:plasma membrane"/>
    <property type="evidence" value="ECO:0007669"/>
    <property type="project" value="UniProtKB-SubCell"/>
</dbReference>
<keyword evidence="3" id="KW-1003">Cell membrane</keyword>
<dbReference type="Pfam" id="PF00854">
    <property type="entry name" value="PTR2"/>
    <property type="match status" value="1"/>
</dbReference>
<feature type="transmembrane region" description="Helical" evidence="9">
    <location>
        <begin position="330"/>
        <end position="350"/>
    </location>
</feature>
<feature type="transmembrane region" description="Helical" evidence="9">
    <location>
        <begin position="362"/>
        <end position="383"/>
    </location>
</feature>
<proteinExistence type="inferred from homology"/>
<evidence type="ECO:0000256" key="7">
    <source>
        <dbReference type="ARBA" id="ARBA00023136"/>
    </source>
</evidence>
<organism evidence="11 12">
    <name type="scientific">Roseiterribacter gracilis</name>
    <dbReference type="NCBI Taxonomy" id="2812848"/>
    <lineage>
        <taxon>Bacteria</taxon>
        <taxon>Pseudomonadati</taxon>
        <taxon>Pseudomonadota</taxon>
        <taxon>Alphaproteobacteria</taxon>
        <taxon>Rhodospirillales</taxon>
        <taxon>Roseiterribacteraceae</taxon>
        <taxon>Roseiterribacter</taxon>
    </lineage>
</organism>
<keyword evidence="2 8" id="KW-0813">Transport</keyword>
<sequence>MTEGAALSKTWFGQPRGLTILFLTEMWEQFSYYGMRTLLVYYMTKQLLIGQQQASFIYGLYIAFIYGTPIIGGAIADRWLGKRRAVLIGGGIMACGHFMMTFEPLFYVALCAVALGNGLFLPSLASQINGLYPANDPRRGGAYNIYYVGINLGAFLAPFVCGTLGEVYGWHWGFGAAGIGICCGMAIYIFAGRHYLPPEPPREVQKKVAARQRDAEARRTLILMFLIVLVVVIFRAVYGQLGNTVALWIDQSVDRSVGGFDIPMTWFQALNPLVVFAFTPVLIAHWTRKAKKGAEKTPAVKMATGTWIVAASFLMLALVSYLSVQSGRPASWIWAVIFFVWLTVGELYILPVGLGLFARLAPVGFAATAIAAWFFAAFIGYLASGPVGALFSILTNAQFFALMAALSAISGAFLFLLDRPTRRADAANAIRLQQAGEITT</sequence>
<dbReference type="PANTHER" id="PTHR23517">
    <property type="entry name" value="RESISTANCE PROTEIN MDTM, PUTATIVE-RELATED-RELATED"/>
    <property type="match status" value="1"/>
</dbReference>
<keyword evidence="4 8" id="KW-0812">Transmembrane</keyword>
<keyword evidence="12" id="KW-1185">Reference proteome</keyword>
<dbReference type="GO" id="GO:0006857">
    <property type="term" value="P:oligopeptide transport"/>
    <property type="evidence" value="ECO:0007669"/>
    <property type="project" value="InterPro"/>
</dbReference>
<dbReference type="PANTHER" id="PTHR23517:SF15">
    <property type="entry name" value="PROTON-DEPENDENT OLIGOPEPTIDE FAMILY TRANSPORT PROTEIN"/>
    <property type="match status" value="1"/>
</dbReference>
<feature type="transmembrane region" description="Helical" evidence="9">
    <location>
        <begin position="221"/>
        <end position="238"/>
    </location>
</feature>
<comment type="similarity">
    <text evidence="8">Belongs to the major facilitator superfamily. Proton-dependent oligopeptide transporter (POT/PTR) (TC 2.A.17) family.</text>
</comment>
<feature type="transmembrane region" description="Helical" evidence="9">
    <location>
        <begin position="265"/>
        <end position="284"/>
    </location>
</feature>
<dbReference type="InterPro" id="IPR000109">
    <property type="entry name" value="POT_fam"/>
</dbReference>
<evidence type="ECO:0000313" key="12">
    <source>
        <dbReference type="Proteomes" id="UP000681075"/>
    </source>
</evidence>
<gene>
    <name evidence="11" type="ORF">TMPK1_15870</name>
</gene>
<keyword evidence="7 9" id="KW-0472">Membrane</keyword>
<dbReference type="InterPro" id="IPR036259">
    <property type="entry name" value="MFS_trans_sf"/>
</dbReference>
<evidence type="ECO:0000256" key="1">
    <source>
        <dbReference type="ARBA" id="ARBA00004651"/>
    </source>
</evidence>
<evidence type="ECO:0000256" key="4">
    <source>
        <dbReference type="ARBA" id="ARBA00022692"/>
    </source>
</evidence>
<feature type="domain" description="Major facilitator superfamily (MFS) profile" evidence="10">
    <location>
        <begin position="17"/>
        <end position="422"/>
    </location>
</feature>
<name>A0A8S8XE02_9PROT</name>
<accession>A0A8S8XE02</accession>
<dbReference type="PROSITE" id="PS01023">
    <property type="entry name" value="PTR2_2"/>
    <property type="match status" value="1"/>
</dbReference>
<feature type="transmembrane region" description="Helical" evidence="9">
    <location>
        <begin position="305"/>
        <end position="324"/>
    </location>
</feature>
<dbReference type="Proteomes" id="UP000681075">
    <property type="component" value="Unassembled WGS sequence"/>
</dbReference>
<dbReference type="InterPro" id="IPR018456">
    <property type="entry name" value="PTR2_symporter_CS"/>
</dbReference>
<evidence type="ECO:0000256" key="8">
    <source>
        <dbReference type="RuleBase" id="RU003755"/>
    </source>
</evidence>
<evidence type="ECO:0000313" key="11">
    <source>
        <dbReference type="EMBL" id="GIL39350.1"/>
    </source>
</evidence>
<feature type="transmembrane region" description="Helical" evidence="9">
    <location>
        <begin position="389"/>
        <end position="417"/>
    </location>
</feature>
<reference evidence="11" key="1">
    <citation type="submission" date="2021-02" db="EMBL/GenBank/DDBJ databases">
        <title>Genome sequence of Rhodospirillales sp. strain TMPK1 isolated from soil.</title>
        <authorList>
            <person name="Nakai R."/>
            <person name="Kusada H."/>
            <person name="Tamaki H."/>
        </authorList>
    </citation>
    <scope>NUCLEOTIDE SEQUENCE</scope>
    <source>
        <strain evidence="11">TMPK1</strain>
    </source>
</reference>
<evidence type="ECO:0000256" key="3">
    <source>
        <dbReference type="ARBA" id="ARBA00022475"/>
    </source>
</evidence>
<keyword evidence="5" id="KW-0653">Protein transport</keyword>
<protein>
    <submittedName>
        <fullName evidence="11">MFS transporter</fullName>
    </submittedName>
</protein>
<dbReference type="CDD" id="cd17346">
    <property type="entry name" value="MFS_DtpA_like"/>
    <property type="match status" value="1"/>
</dbReference>
<dbReference type="PROSITE" id="PS01022">
    <property type="entry name" value="PTR2_1"/>
    <property type="match status" value="1"/>
</dbReference>
<dbReference type="SUPFAM" id="SSF103473">
    <property type="entry name" value="MFS general substrate transporter"/>
    <property type="match status" value="1"/>
</dbReference>
<dbReference type="RefSeq" id="WP_420242457.1">
    <property type="nucleotide sequence ID" value="NZ_BOPV01000001.1"/>
</dbReference>
<dbReference type="InterPro" id="IPR050171">
    <property type="entry name" value="MFS_Transporters"/>
</dbReference>
<dbReference type="InterPro" id="IPR005279">
    <property type="entry name" value="Dipep/tripep_permease"/>
</dbReference>